<protein>
    <submittedName>
        <fullName evidence="1">Uncharacterized protein</fullName>
    </submittedName>
</protein>
<evidence type="ECO:0000313" key="2">
    <source>
        <dbReference type="Proteomes" id="UP000823775"/>
    </source>
</evidence>
<keyword evidence="2" id="KW-1185">Reference proteome</keyword>
<proteinExistence type="predicted"/>
<accession>A0ABS8T7I8</accession>
<organism evidence="1 2">
    <name type="scientific">Datura stramonium</name>
    <name type="common">Jimsonweed</name>
    <name type="synonym">Common thornapple</name>
    <dbReference type="NCBI Taxonomy" id="4076"/>
    <lineage>
        <taxon>Eukaryota</taxon>
        <taxon>Viridiplantae</taxon>
        <taxon>Streptophyta</taxon>
        <taxon>Embryophyta</taxon>
        <taxon>Tracheophyta</taxon>
        <taxon>Spermatophyta</taxon>
        <taxon>Magnoliopsida</taxon>
        <taxon>eudicotyledons</taxon>
        <taxon>Gunneridae</taxon>
        <taxon>Pentapetalae</taxon>
        <taxon>asterids</taxon>
        <taxon>lamiids</taxon>
        <taxon>Solanales</taxon>
        <taxon>Solanaceae</taxon>
        <taxon>Solanoideae</taxon>
        <taxon>Datureae</taxon>
        <taxon>Datura</taxon>
    </lineage>
</organism>
<name>A0ABS8T7I8_DATST</name>
<gene>
    <name evidence="1" type="ORF">HAX54_004366</name>
</gene>
<dbReference type="Proteomes" id="UP000823775">
    <property type="component" value="Unassembled WGS sequence"/>
</dbReference>
<dbReference type="EMBL" id="JACEIK010001201">
    <property type="protein sequence ID" value="MCD7467108.1"/>
    <property type="molecule type" value="Genomic_DNA"/>
</dbReference>
<sequence length="188" mass="21127">MVRLGAICCSSSRVSVQGPSPGLDSSAVIEDVSFDQPPSERILVQRLNILHRTPNHLYEKVNLTGEVEILLRTLVPTNSKPGVGKFKKKKSTFVRVPHTPFSDKKTLIREVIHLDSLVFGEDREGMKSITTMSILNEATRAITRQILETKMMEELKLMQFPRGKIDDVHATTQYLRLAGAKQEELKVC</sequence>
<comment type="caution">
    <text evidence="1">The sequence shown here is derived from an EMBL/GenBank/DDBJ whole genome shotgun (WGS) entry which is preliminary data.</text>
</comment>
<reference evidence="1 2" key="1">
    <citation type="journal article" date="2021" name="BMC Genomics">
        <title>Datura genome reveals duplications of psychoactive alkaloid biosynthetic genes and high mutation rate following tissue culture.</title>
        <authorList>
            <person name="Rajewski A."/>
            <person name="Carter-House D."/>
            <person name="Stajich J."/>
            <person name="Litt A."/>
        </authorList>
    </citation>
    <scope>NUCLEOTIDE SEQUENCE [LARGE SCALE GENOMIC DNA]</scope>
    <source>
        <strain evidence="1">AR-01</strain>
    </source>
</reference>
<evidence type="ECO:0000313" key="1">
    <source>
        <dbReference type="EMBL" id="MCD7467108.1"/>
    </source>
</evidence>